<evidence type="ECO:0000313" key="1">
    <source>
        <dbReference type="EMBL" id="KAL0134763.1"/>
    </source>
</evidence>
<protein>
    <submittedName>
        <fullName evidence="1">Uncharacterized protein</fullName>
    </submittedName>
</protein>
<name>A0AAW2H5T0_9HYME</name>
<dbReference type="Proteomes" id="UP001430953">
    <property type="component" value="Unassembled WGS sequence"/>
</dbReference>
<comment type="caution">
    <text evidence="1">The sequence shown here is derived from an EMBL/GenBank/DDBJ whole genome shotgun (WGS) entry which is preliminary data.</text>
</comment>
<reference evidence="1 2" key="1">
    <citation type="submission" date="2023-03" db="EMBL/GenBank/DDBJ databases">
        <title>High recombination rates correlate with genetic variation in Cardiocondyla obscurior ants.</title>
        <authorList>
            <person name="Errbii M."/>
        </authorList>
    </citation>
    <scope>NUCLEOTIDE SEQUENCE [LARGE SCALE GENOMIC DNA]</scope>
    <source>
        <strain evidence="1">Alpha-2009</strain>
        <tissue evidence="1">Whole body</tissue>
    </source>
</reference>
<proteinExistence type="predicted"/>
<dbReference type="EMBL" id="JADYXP020000001">
    <property type="protein sequence ID" value="KAL0134763.1"/>
    <property type="molecule type" value="Genomic_DNA"/>
</dbReference>
<dbReference type="AlphaFoldDB" id="A0AAW2H5T0"/>
<keyword evidence="2" id="KW-1185">Reference proteome</keyword>
<sequence length="97" mass="10826">MASAARQCSFASSCQLAFQILSTHSLFLESGCIVDTALTCITELDNSHLLLMTIADVSFLLDVEVPYRHYLVRIWKIYVHGIINVTITISLSIDLSY</sequence>
<gene>
    <name evidence="1" type="ORF">PUN28_001497</name>
</gene>
<organism evidence="1 2">
    <name type="scientific">Cardiocondyla obscurior</name>
    <dbReference type="NCBI Taxonomy" id="286306"/>
    <lineage>
        <taxon>Eukaryota</taxon>
        <taxon>Metazoa</taxon>
        <taxon>Ecdysozoa</taxon>
        <taxon>Arthropoda</taxon>
        <taxon>Hexapoda</taxon>
        <taxon>Insecta</taxon>
        <taxon>Pterygota</taxon>
        <taxon>Neoptera</taxon>
        <taxon>Endopterygota</taxon>
        <taxon>Hymenoptera</taxon>
        <taxon>Apocrita</taxon>
        <taxon>Aculeata</taxon>
        <taxon>Formicoidea</taxon>
        <taxon>Formicidae</taxon>
        <taxon>Myrmicinae</taxon>
        <taxon>Cardiocondyla</taxon>
    </lineage>
</organism>
<accession>A0AAW2H5T0</accession>
<evidence type="ECO:0000313" key="2">
    <source>
        <dbReference type="Proteomes" id="UP001430953"/>
    </source>
</evidence>